<dbReference type="SUPFAM" id="SSF56281">
    <property type="entry name" value="Metallo-hydrolase/oxidoreductase"/>
    <property type="match status" value="1"/>
</dbReference>
<evidence type="ECO:0000256" key="4">
    <source>
        <dbReference type="ARBA" id="ARBA00022833"/>
    </source>
</evidence>
<dbReference type="GO" id="GO:0016787">
    <property type="term" value="F:hydrolase activity"/>
    <property type="evidence" value="ECO:0007669"/>
    <property type="project" value="UniProtKB-KW"/>
</dbReference>
<dbReference type="InterPro" id="IPR001279">
    <property type="entry name" value="Metallo-B-lactamas"/>
</dbReference>
<feature type="domain" description="Metallo-beta-lactamase" evidence="5">
    <location>
        <begin position="12"/>
        <end position="219"/>
    </location>
</feature>
<dbReference type="InterPro" id="IPR051453">
    <property type="entry name" value="MBL_Glyoxalase_II"/>
</dbReference>
<dbReference type="Gene3D" id="3.60.15.10">
    <property type="entry name" value="Ribonuclease Z/Hydroxyacylglutathione hydrolase-like"/>
    <property type="match status" value="1"/>
</dbReference>
<evidence type="ECO:0000313" key="6">
    <source>
        <dbReference type="EMBL" id="SQB64510.1"/>
    </source>
</evidence>
<proteinExistence type="predicted"/>
<dbReference type="PANTHER" id="PTHR46233:SF3">
    <property type="entry name" value="HYDROXYACYLGLUTATHIONE HYDROLASE GLOC"/>
    <property type="match status" value="1"/>
</dbReference>
<keyword evidence="2" id="KW-0479">Metal-binding</keyword>
<dbReference type="SMART" id="SM00849">
    <property type="entry name" value="Lactamase_B"/>
    <property type="match status" value="1"/>
</dbReference>
<organism evidence="6 7">
    <name type="scientific">Mobiluncus curtisii</name>
    <dbReference type="NCBI Taxonomy" id="2051"/>
    <lineage>
        <taxon>Bacteria</taxon>
        <taxon>Bacillati</taxon>
        <taxon>Actinomycetota</taxon>
        <taxon>Actinomycetes</taxon>
        <taxon>Actinomycetales</taxon>
        <taxon>Actinomycetaceae</taxon>
        <taxon>Mobiluncus</taxon>
    </lineage>
</organism>
<dbReference type="CDD" id="cd06262">
    <property type="entry name" value="metallo-hydrolase-like_MBL-fold"/>
    <property type="match status" value="1"/>
</dbReference>
<gene>
    <name evidence="6" type="ORF">NCTC11820_00858</name>
</gene>
<evidence type="ECO:0000259" key="5">
    <source>
        <dbReference type="SMART" id="SM00849"/>
    </source>
</evidence>
<evidence type="ECO:0000256" key="2">
    <source>
        <dbReference type="ARBA" id="ARBA00022723"/>
    </source>
</evidence>
<dbReference type="OMA" id="WYNIDEY"/>
<dbReference type="GeneID" id="55565836"/>
<accession>A0A2X3ASJ7</accession>
<protein>
    <submittedName>
        <fullName evidence="6">Hydroxyacylglutathione hydrolase</fullName>
    </submittedName>
</protein>
<name>A0A2X3ASJ7_9ACTO</name>
<dbReference type="Pfam" id="PF00753">
    <property type="entry name" value="Lactamase_B"/>
    <property type="match status" value="1"/>
</dbReference>
<keyword evidence="3 6" id="KW-0378">Hydrolase</keyword>
<keyword evidence="4" id="KW-0862">Zinc</keyword>
<evidence type="ECO:0000313" key="7">
    <source>
        <dbReference type="Proteomes" id="UP000250245"/>
    </source>
</evidence>
<reference evidence="6 7" key="1">
    <citation type="submission" date="2018-06" db="EMBL/GenBank/DDBJ databases">
        <authorList>
            <consortium name="Pathogen Informatics"/>
            <person name="Doyle S."/>
        </authorList>
    </citation>
    <scope>NUCLEOTIDE SEQUENCE [LARGE SCALE GENOMIC DNA]</scope>
    <source>
        <strain evidence="6 7">NCTC11820</strain>
    </source>
</reference>
<dbReference type="RefSeq" id="WP_004006765.1">
    <property type="nucleotide sequence ID" value="NZ_CP068112.1"/>
</dbReference>
<dbReference type="AlphaFoldDB" id="A0A2X3ASJ7"/>
<evidence type="ECO:0000256" key="3">
    <source>
        <dbReference type="ARBA" id="ARBA00022801"/>
    </source>
</evidence>
<dbReference type="PANTHER" id="PTHR46233">
    <property type="entry name" value="HYDROXYACYLGLUTATHIONE HYDROLASE GLOC"/>
    <property type="match status" value="1"/>
</dbReference>
<dbReference type="GO" id="GO:0046872">
    <property type="term" value="F:metal ion binding"/>
    <property type="evidence" value="ECO:0007669"/>
    <property type="project" value="UniProtKB-KW"/>
</dbReference>
<comment type="cofactor">
    <cofactor evidence="1">
        <name>Zn(2+)</name>
        <dbReference type="ChEBI" id="CHEBI:29105"/>
    </cofactor>
</comment>
<dbReference type="InterPro" id="IPR036866">
    <property type="entry name" value="RibonucZ/Hydroxyglut_hydro"/>
</dbReference>
<dbReference type="EMBL" id="UASJ01000001">
    <property type="protein sequence ID" value="SQB64510.1"/>
    <property type="molecule type" value="Genomic_DNA"/>
</dbReference>
<sequence>MDVLRIVSPIYGENCYVAVTANKSALVVDPGAKTAPRIKALLSELEAELAAVLLTHGHADHLWNTAQVVASNPEVPIYLAKPDHFWMDAPGPGVQLGVDNYFTEMDGAWEPVTVQAPPDELFTGGGAQIIPDLTLRALPAPGHSPGCTMFFGAAKGEDHGQGLGFDGREDQTFCFSGDVIFKGSIGRTDLPHSDPEVMTETLRTLKISINPDTLLLPGHGESTTWAAELATNPFLR</sequence>
<dbReference type="Proteomes" id="UP000250245">
    <property type="component" value="Unassembled WGS sequence"/>
</dbReference>
<evidence type="ECO:0000256" key="1">
    <source>
        <dbReference type="ARBA" id="ARBA00001947"/>
    </source>
</evidence>